<dbReference type="EMBL" id="SWLB01000018">
    <property type="protein sequence ID" value="KAF3326942.1"/>
    <property type="molecule type" value="Genomic_DNA"/>
</dbReference>
<dbReference type="GO" id="GO:0030154">
    <property type="term" value="P:cell differentiation"/>
    <property type="evidence" value="ECO:0007669"/>
    <property type="project" value="UniProtKB-KW"/>
</dbReference>
<gene>
    <name evidence="6" type="ORF">FCM35_KLT08572</name>
</gene>
<dbReference type="Pfam" id="PF07899">
    <property type="entry name" value="Frigida"/>
    <property type="match status" value="1"/>
</dbReference>
<dbReference type="AlphaFoldDB" id="A0A833QW67"/>
<dbReference type="GO" id="GO:0009908">
    <property type="term" value="P:flower development"/>
    <property type="evidence" value="ECO:0007669"/>
    <property type="project" value="UniProtKB-KW"/>
</dbReference>
<dbReference type="PANTHER" id="PTHR31791:SF10">
    <property type="entry name" value="FRIGIDA-LIKE PROTEIN"/>
    <property type="match status" value="1"/>
</dbReference>
<keyword evidence="3 4" id="KW-0287">Flowering</keyword>
<feature type="region of interest" description="Disordered" evidence="5">
    <location>
        <begin position="346"/>
        <end position="406"/>
    </location>
</feature>
<evidence type="ECO:0000256" key="3">
    <source>
        <dbReference type="ARBA" id="ARBA00023089"/>
    </source>
</evidence>
<keyword evidence="2 4" id="KW-0221">Differentiation</keyword>
<feature type="compositionally biased region" description="Polar residues" evidence="5">
    <location>
        <begin position="387"/>
        <end position="398"/>
    </location>
</feature>
<evidence type="ECO:0000256" key="5">
    <source>
        <dbReference type="SAM" id="MobiDB-lite"/>
    </source>
</evidence>
<protein>
    <recommendedName>
        <fullName evidence="4">FRIGIDA-like protein</fullName>
    </recommendedName>
</protein>
<reference evidence="6" key="1">
    <citation type="submission" date="2020-01" db="EMBL/GenBank/DDBJ databases">
        <title>Genome sequence of Kobresia littledalei, the first chromosome-level genome in the family Cyperaceae.</title>
        <authorList>
            <person name="Qu G."/>
        </authorList>
    </citation>
    <scope>NUCLEOTIDE SEQUENCE</scope>
    <source>
        <strain evidence="6">C.B.Clarke</strain>
        <tissue evidence="6">Leaf</tissue>
    </source>
</reference>
<name>A0A833QW67_9POAL</name>
<evidence type="ECO:0000256" key="4">
    <source>
        <dbReference type="RuleBase" id="RU364012"/>
    </source>
</evidence>
<dbReference type="OrthoDB" id="1917867at2759"/>
<dbReference type="Proteomes" id="UP000623129">
    <property type="component" value="Unassembled WGS sequence"/>
</dbReference>
<comment type="caution">
    <text evidence="6">The sequence shown here is derived from an EMBL/GenBank/DDBJ whole genome shotgun (WGS) entry which is preliminary data.</text>
</comment>
<evidence type="ECO:0000313" key="7">
    <source>
        <dbReference type="Proteomes" id="UP000623129"/>
    </source>
</evidence>
<comment type="similarity">
    <text evidence="1 4">Belongs to the Frigida family.</text>
</comment>
<evidence type="ECO:0000256" key="2">
    <source>
        <dbReference type="ARBA" id="ARBA00022782"/>
    </source>
</evidence>
<evidence type="ECO:0000313" key="6">
    <source>
        <dbReference type="EMBL" id="KAF3326942.1"/>
    </source>
</evidence>
<accession>A0A833QW67</accession>
<sequence length="406" mass="45671">MATEVPVPETLQTLIANLETHRNLITTLSTITTTLTEHFNSVEKTLSTRAKSLDVSLQTLESDTHQALQSLDEREASIPNTEAAAAIDLQSRRDAIVAEIESQTAPAPTCTDVRTDLSWICRRMDASTLWRYCSENRREIYAIRQDIAGALEEALDPARLVVDSIDDFVSKSEVERDTENCWIFAMMLRQLYDKEVATSVREKAAEVALKWRTRFDERMTREIEGDGEGEPGRPEGQLFLTIVGVFQAQKRFEKEYLEKVFLIHGKRREVAKYAHVLGVTDKVGGFVRESANNLENNCFKAVIKCVETCKLESKFNIVNIKRKVAINEREREEKKKFAALNPYGKGFVPPNGPPKGKRSGPTAVYPPAPYPNGSGARRFGDYGSYKGSGSNYRAQSSYYGRGSYPY</sequence>
<evidence type="ECO:0000256" key="1">
    <source>
        <dbReference type="ARBA" id="ARBA00008956"/>
    </source>
</evidence>
<keyword evidence="7" id="KW-1185">Reference proteome</keyword>
<keyword evidence="4" id="KW-0217">Developmental protein</keyword>
<proteinExistence type="inferred from homology"/>
<organism evidence="6 7">
    <name type="scientific">Carex littledalei</name>
    <dbReference type="NCBI Taxonomy" id="544730"/>
    <lineage>
        <taxon>Eukaryota</taxon>
        <taxon>Viridiplantae</taxon>
        <taxon>Streptophyta</taxon>
        <taxon>Embryophyta</taxon>
        <taxon>Tracheophyta</taxon>
        <taxon>Spermatophyta</taxon>
        <taxon>Magnoliopsida</taxon>
        <taxon>Liliopsida</taxon>
        <taxon>Poales</taxon>
        <taxon>Cyperaceae</taxon>
        <taxon>Cyperoideae</taxon>
        <taxon>Cariceae</taxon>
        <taxon>Carex</taxon>
        <taxon>Carex subgen. Euthyceras</taxon>
    </lineage>
</organism>
<dbReference type="PANTHER" id="PTHR31791">
    <property type="entry name" value="FRIGIDA-LIKE PROTEIN 3-RELATED"/>
    <property type="match status" value="1"/>
</dbReference>
<dbReference type="InterPro" id="IPR012474">
    <property type="entry name" value="Frigida"/>
</dbReference>